<evidence type="ECO:0000259" key="13">
    <source>
        <dbReference type="Pfam" id="PF21305"/>
    </source>
</evidence>
<proteinExistence type="inferred from homology"/>
<feature type="domain" description="NolW-like" evidence="12">
    <location>
        <begin position="268"/>
        <end position="345"/>
    </location>
</feature>
<evidence type="ECO:0000256" key="8">
    <source>
        <dbReference type="ARBA" id="ARBA00023136"/>
    </source>
</evidence>
<dbReference type="PROSITE" id="PS00875">
    <property type="entry name" value="T2SP_D"/>
    <property type="match status" value="1"/>
</dbReference>
<keyword evidence="4" id="KW-1134">Transmembrane beta strand</keyword>
<dbReference type="GO" id="GO:0009279">
    <property type="term" value="C:cell outer membrane"/>
    <property type="evidence" value="ECO:0007669"/>
    <property type="project" value="UniProtKB-SubCell"/>
</dbReference>
<feature type="domain" description="NolW-like" evidence="12">
    <location>
        <begin position="131"/>
        <end position="188"/>
    </location>
</feature>
<dbReference type="GO" id="GO:0015627">
    <property type="term" value="C:type II protein secretion system complex"/>
    <property type="evidence" value="ECO:0007669"/>
    <property type="project" value="InterPro"/>
</dbReference>
<dbReference type="InterPro" id="IPR004845">
    <property type="entry name" value="T2SS_GspD_CS"/>
</dbReference>
<dbReference type="InterPro" id="IPR005644">
    <property type="entry name" value="NolW-like"/>
</dbReference>
<comment type="subcellular location">
    <subcellularLocation>
        <location evidence="1">Cell outer membrane</location>
    </subcellularLocation>
</comment>
<dbReference type="EMBL" id="UOFL01000043">
    <property type="protein sequence ID" value="VAW73420.1"/>
    <property type="molecule type" value="Genomic_DNA"/>
</dbReference>
<keyword evidence="7" id="KW-0653">Protein transport</keyword>
<dbReference type="InterPro" id="IPR038591">
    <property type="entry name" value="NolW-like_sf"/>
</dbReference>
<keyword evidence="3" id="KW-0813">Transport</keyword>
<comment type="similarity">
    <text evidence="2">Belongs to the bacterial secretin family. GSP D subfamily.</text>
</comment>
<evidence type="ECO:0000256" key="10">
    <source>
        <dbReference type="SAM" id="MobiDB-lite"/>
    </source>
</evidence>
<feature type="domain" description="Type II/III secretion system secretin-like" evidence="11">
    <location>
        <begin position="429"/>
        <end position="601"/>
    </location>
</feature>
<dbReference type="AlphaFoldDB" id="A0A3B0Y9C5"/>
<feature type="domain" description="GspD-like N0" evidence="13">
    <location>
        <begin position="39"/>
        <end position="107"/>
    </location>
</feature>
<name>A0A3B0Y9C5_9ZZZZ</name>
<dbReference type="Gene3D" id="3.30.1370.120">
    <property type="match status" value="3"/>
</dbReference>
<dbReference type="InterPro" id="IPR049371">
    <property type="entry name" value="GspD-like_N0"/>
</dbReference>
<evidence type="ECO:0000259" key="12">
    <source>
        <dbReference type="Pfam" id="PF03958"/>
    </source>
</evidence>
<feature type="compositionally biased region" description="Polar residues" evidence="10">
    <location>
        <begin position="671"/>
        <end position="693"/>
    </location>
</feature>
<feature type="domain" description="NolW-like" evidence="12">
    <location>
        <begin position="195"/>
        <end position="261"/>
    </location>
</feature>
<evidence type="ECO:0000256" key="7">
    <source>
        <dbReference type="ARBA" id="ARBA00022927"/>
    </source>
</evidence>
<dbReference type="InterPro" id="IPR013356">
    <property type="entry name" value="T2SS_GspD"/>
</dbReference>
<evidence type="ECO:0000256" key="6">
    <source>
        <dbReference type="ARBA" id="ARBA00022729"/>
    </source>
</evidence>
<gene>
    <name evidence="14" type="ORF">MNBD_GAMMA12-3358</name>
</gene>
<dbReference type="GO" id="GO:0015628">
    <property type="term" value="P:protein secretion by the type II secretion system"/>
    <property type="evidence" value="ECO:0007669"/>
    <property type="project" value="InterPro"/>
</dbReference>
<accession>A0A3B0Y9C5</accession>
<organism evidence="14">
    <name type="scientific">hydrothermal vent metagenome</name>
    <dbReference type="NCBI Taxonomy" id="652676"/>
    <lineage>
        <taxon>unclassified sequences</taxon>
        <taxon>metagenomes</taxon>
        <taxon>ecological metagenomes</taxon>
    </lineage>
</organism>
<dbReference type="InterPro" id="IPR004846">
    <property type="entry name" value="T2SS/T3SS_dom"/>
</dbReference>
<evidence type="ECO:0000256" key="4">
    <source>
        <dbReference type="ARBA" id="ARBA00022452"/>
    </source>
</evidence>
<evidence type="ECO:0000313" key="14">
    <source>
        <dbReference type="EMBL" id="VAW73420.1"/>
    </source>
</evidence>
<evidence type="ECO:0000256" key="9">
    <source>
        <dbReference type="ARBA" id="ARBA00023237"/>
    </source>
</evidence>
<evidence type="ECO:0000256" key="1">
    <source>
        <dbReference type="ARBA" id="ARBA00004442"/>
    </source>
</evidence>
<dbReference type="Pfam" id="PF03958">
    <property type="entry name" value="Secretin_N"/>
    <property type="match status" value="3"/>
</dbReference>
<dbReference type="NCBIfam" id="TIGR02517">
    <property type="entry name" value="type_II_gspD"/>
    <property type="match status" value="1"/>
</dbReference>
<evidence type="ECO:0000256" key="5">
    <source>
        <dbReference type="ARBA" id="ARBA00022692"/>
    </source>
</evidence>
<dbReference type="Pfam" id="PF00263">
    <property type="entry name" value="Secretin"/>
    <property type="match status" value="1"/>
</dbReference>
<dbReference type="PRINTS" id="PR00811">
    <property type="entry name" value="BCTERIALGSPD"/>
</dbReference>
<protein>
    <submittedName>
        <fullName evidence="14">General secretion pathway protein D</fullName>
    </submittedName>
</protein>
<keyword evidence="9" id="KW-0998">Cell outer membrane</keyword>
<keyword evidence="8" id="KW-0472">Membrane</keyword>
<evidence type="ECO:0000256" key="3">
    <source>
        <dbReference type="ARBA" id="ARBA00022448"/>
    </source>
</evidence>
<dbReference type="Pfam" id="PF21305">
    <property type="entry name" value="type_II_gspD_N0"/>
    <property type="match status" value="1"/>
</dbReference>
<sequence length="716" mass="77924">MIPTLYLNKRFLNQAILLLSGLALMLGSLTAHSQPVTFNFENVDIRVVISTVSELTGKNFVVSNKVSGKVTVISSKPLSSKEIYQVFLSVLEVHGYSAVPSGSVIKIVRSIKAKRGAIPTTGDLSGNQMVTQVVHIKNVSALKLTPILRPLMHAHGHLGAYSPTNTLIITDRANIIRKLINIIKRIDKVGNSEVDIVPLRHASAAEVVRILNFLNRSYYKGRNAKQQVRVAADARTNSVLVSGEQSARLRMRTIISHMDTPLHTGGNTHVIYLKFVKSKDLVPILKGISNTIRSKKVKGKVTTQSAKQVNIQADERTNSIIVTAPPDTFRSLKQVIDRLDIRRAQVLVEAIIAEVSVDKARELGVQWFIGNSKNGAGAATNFGGSSAGGIGNFANSVRNRQVPNLADGLNLVLGRLTGGGTSVAVLLNALRADTKTNILSTPSIVTLDNQKAEIVVGQNVPFVTGSFTNNGSGASGSNGSVNPFQTIRRQDVGITLRVTPQINHGNSIQLEIDQEVSSIRPSANSGATDIITNKRSIKTTVTVENGQVIILGGLIDTRLVQLNQKVPILGSIPLLGRLFRYKKTTKEKRNLMVFLRPVILKSKHIRNAVTNSKYQSVREQQLLLRARGAYGLKRSETPMLNKSIQNITNTPIPVDKLPQEKANIDTKRSQLKSNKVNPGTHKPVTTTNSNPASHTRKVKIKTSAKDNNTTEEYEGD</sequence>
<dbReference type="PANTHER" id="PTHR30332:SF24">
    <property type="entry name" value="SECRETIN GSPD-RELATED"/>
    <property type="match status" value="1"/>
</dbReference>
<dbReference type="InterPro" id="IPR050810">
    <property type="entry name" value="Bact_Secretion_Sys_Channel"/>
</dbReference>
<feature type="region of interest" description="Disordered" evidence="10">
    <location>
        <begin position="664"/>
        <end position="716"/>
    </location>
</feature>
<keyword evidence="5" id="KW-0812">Transmembrane</keyword>
<keyword evidence="6" id="KW-0732">Signal</keyword>
<dbReference type="InterPro" id="IPR001775">
    <property type="entry name" value="GspD/PilQ"/>
</dbReference>
<evidence type="ECO:0000259" key="11">
    <source>
        <dbReference type="Pfam" id="PF00263"/>
    </source>
</evidence>
<evidence type="ECO:0000256" key="2">
    <source>
        <dbReference type="ARBA" id="ARBA00006980"/>
    </source>
</evidence>
<reference evidence="14" key="1">
    <citation type="submission" date="2018-06" db="EMBL/GenBank/DDBJ databases">
        <authorList>
            <person name="Zhirakovskaya E."/>
        </authorList>
    </citation>
    <scope>NUCLEOTIDE SEQUENCE</scope>
</reference>
<dbReference type="PANTHER" id="PTHR30332">
    <property type="entry name" value="PROBABLE GENERAL SECRETION PATHWAY PROTEIN D"/>
    <property type="match status" value="1"/>
</dbReference>